<accession>A0A6J3LS95</accession>
<dbReference type="PANTHER" id="PTHR24269:SF16">
    <property type="entry name" value="PROTEIN SLG1"/>
    <property type="match status" value="1"/>
</dbReference>
<evidence type="ECO:0000313" key="10">
    <source>
        <dbReference type="RefSeq" id="XP_033455539.1"/>
    </source>
</evidence>
<feature type="signal peptide" evidence="7">
    <location>
        <begin position="1"/>
        <end position="18"/>
    </location>
</feature>
<evidence type="ECO:0000256" key="6">
    <source>
        <dbReference type="ARBA" id="ARBA00023180"/>
    </source>
</evidence>
<evidence type="ECO:0000256" key="7">
    <source>
        <dbReference type="SAM" id="SignalP"/>
    </source>
</evidence>
<protein>
    <submittedName>
        <fullName evidence="10">WSC-domain-containing protein</fullName>
    </submittedName>
</protein>
<gene>
    <name evidence="10" type="ORF">K489DRAFT_384925</name>
</gene>
<dbReference type="InterPro" id="IPR002889">
    <property type="entry name" value="WSC_carb-bd"/>
</dbReference>
<keyword evidence="9" id="KW-1185">Reference proteome</keyword>
<dbReference type="InterPro" id="IPR051836">
    <property type="entry name" value="Kremen_rcpt"/>
</dbReference>
<reference evidence="10" key="1">
    <citation type="submission" date="2020-01" db="EMBL/GenBank/DDBJ databases">
        <authorList>
            <consortium name="DOE Joint Genome Institute"/>
            <person name="Haridas S."/>
            <person name="Albert R."/>
            <person name="Binder M."/>
            <person name="Bloem J."/>
            <person name="Labutti K."/>
            <person name="Salamov A."/>
            <person name="Andreopoulos B."/>
            <person name="Baker S.E."/>
            <person name="Barry K."/>
            <person name="Bills G."/>
            <person name="Bluhm B.H."/>
            <person name="Cannon C."/>
            <person name="Castanera R."/>
            <person name="Culley D.E."/>
            <person name="Daum C."/>
            <person name="Ezra D."/>
            <person name="Gonzalez J.B."/>
            <person name="Henrissat B."/>
            <person name="Kuo A."/>
            <person name="Liang C."/>
            <person name="Lipzen A."/>
            <person name="Lutzoni F."/>
            <person name="Magnuson J."/>
            <person name="Mondo S."/>
            <person name="Nolan M."/>
            <person name="Ohm R."/>
            <person name="Pangilinan J."/>
            <person name="Park H.-J."/>
            <person name="Ramirez L."/>
            <person name="Alfaro M."/>
            <person name="Sun H."/>
            <person name="Tritt A."/>
            <person name="Yoshinaga Y."/>
            <person name="Zwiers L.-H."/>
            <person name="Turgeon B.G."/>
            <person name="Goodwin S.B."/>
            <person name="Spatafora J.W."/>
            <person name="Crous P.W."/>
            <person name="Grigoriev I.V."/>
        </authorList>
    </citation>
    <scope>NUCLEOTIDE SEQUENCE</scope>
    <source>
        <strain evidence="10">CBS 342.82</strain>
    </source>
</reference>
<dbReference type="AlphaFoldDB" id="A0A6J3LS95"/>
<name>A0A6J3LS95_9PEZI</name>
<feature type="domain" description="WSC" evidence="8">
    <location>
        <begin position="42"/>
        <end position="141"/>
    </location>
</feature>
<evidence type="ECO:0000313" key="9">
    <source>
        <dbReference type="Proteomes" id="UP000504637"/>
    </source>
</evidence>
<keyword evidence="6" id="KW-0325">Glycoprotein</keyword>
<dbReference type="SMART" id="SM00321">
    <property type="entry name" value="WSC"/>
    <property type="match status" value="1"/>
</dbReference>
<evidence type="ECO:0000256" key="2">
    <source>
        <dbReference type="ARBA" id="ARBA00022692"/>
    </source>
</evidence>
<dbReference type="GO" id="GO:0005886">
    <property type="term" value="C:plasma membrane"/>
    <property type="evidence" value="ECO:0007669"/>
    <property type="project" value="TreeGrafter"/>
</dbReference>
<keyword evidence="2" id="KW-0812">Transmembrane</keyword>
<dbReference type="PROSITE" id="PS51212">
    <property type="entry name" value="WSC"/>
    <property type="match status" value="1"/>
</dbReference>
<dbReference type="OrthoDB" id="5985073at2759"/>
<dbReference type="RefSeq" id="XP_033455539.1">
    <property type="nucleotide sequence ID" value="XM_033605972.1"/>
</dbReference>
<evidence type="ECO:0000256" key="4">
    <source>
        <dbReference type="ARBA" id="ARBA00022989"/>
    </source>
</evidence>
<reference evidence="10" key="3">
    <citation type="submission" date="2025-08" db="UniProtKB">
        <authorList>
            <consortium name="RefSeq"/>
        </authorList>
    </citation>
    <scope>IDENTIFICATION</scope>
    <source>
        <strain evidence="10">CBS 342.82</strain>
    </source>
</reference>
<evidence type="ECO:0000259" key="8">
    <source>
        <dbReference type="PROSITE" id="PS51212"/>
    </source>
</evidence>
<keyword evidence="4" id="KW-1133">Transmembrane helix</keyword>
<organism evidence="10">
    <name type="scientific">Dissoconium aciculare CBS 342.82</name>
    <dbReference type="NCBI Taxonomy" id="1314786"/>
    <lineage>
        <taxon>Eukaryota</taxon>
        <taxon>Fungi</taxon>
        <taxon>Dikarya</taxon>
        <taxon>Ascomycota</taxon>
        <taxon>Pezizomycotina</taxon>
        <taxon>Dothideomycetes</taxon>
        <taxon>Dothideomycetidae</taxon>
        <taxon>Mycosphaerellales</taxon>
        <taxon>Dissoconiaceae</taxon>
        <taxon>Dissoconium</taxon>
    </lineage>
</organism>
<dbReference type="PANTHER" id="PTHR24269">
    <property type="entry name" value="KREMEN PROTEIN"/>
    <property type="match status" value="1"/>
</dbReference>
<keyword evidence="5" id="KW-0472">Membrane</keyword>
<proteinExistence type="predicted"/>
<evidence type="ECO:0000256" key="3">
    <source>
        <dbReference type="ARBA" id="ARBA00022729"/>
    </source>
</evidence>
<sequence>MLNILLTLLLFTTGLVSAQTQTNIVYPTRASSGASTLQTGFGYKYMGCYNETNTIAGSGGARALSQSGTNTATNIMDVGTCLNFCGGSKFAGLEYGRECYCSPYLSSLSVQLNDSRCDFQCNGNGTQICGGEGAISLYTKTSAGSIANGRQGLQEGAWWYMAAAVGMAMWAAWL</sequence>
<evidence type="ECO:0000256" key="5">
    <source>
        <dbReference type="ARBA" id="ARBA00023136"/>
    </source>
</evidence>
<keyword evidence="3 7" id="KW-0732">Signal</keyword>
<dbReference type="Pfam" id="PF01822">
    <property type="entry name" value="WSC"/>
    <property type="match status" value="1"/>
</dbReference>
<dbReference type="GeneID" id="54363772"/>
<reference evidence="10" key="2">
    <citation type="submission" date="2020-04" db="EMBL/GenBank/DDBJ databases">
        <authorList>
            <consortium name="NCBI Genome Project"/>
        </authorList>
    </citation>
    <scope>NUCLEOTIDE SEQUENCE</scope>
    <source>
        <strain evidence="10">CBS 342.82</strain>
    </source>
</reference>
<dbReference type="Proteomes" id="UP000504637">
    <property type="component" value="Unplaced"/>
</dbReference>
<feature type="chain" id="PRO_5027056061" evidence="7">
    <location>
        <begin position="19"/>
        <end position="174"/>
    </location>
</feature>
<comment type="subcellular location">
    <subcellularLocation>
        <location evidence="1">Membrane</location>
        <topology evidence="1">Single-pass membrane protein</topology>
    </subcellularLocation>
</comment>
<evidence type="ECO:0000256" key="1">
    <source>
        <dbReference type="ARBA" id="ARBA00004167"/>
    </source>
</evidence>